<keyword evidence="3" id="KW-1185">Reference proteome</keyword>
<reference evidence="2 3" key="1">
    <citation type="submission" date="2023-01" db="EMBL/GenBank/DDBJ databases">
        <title>Analysis of 21 Apiospora genomes using comparative genomics revels a genus with tremendous synthesis potential of carbohydrate active enzymes and secondary metabolites.</title>
        <authorList>
            <person name="Sorensen T."/>
        </authorList>
    </citation>
    <scope>NUCLEOTIDE SEQUENCE [LARGE SCALE GENOMIC DNA]</scope>
    <source>
        <strain evidence="2 3">CBS 114990</strain>
    </source>
</reference>
<accession>A0ABR1VU92</accession>
<dbReference type="RefSeq" id="XP_066665761.1">
    <property type="nucleotide sequence ID" value="XM_066813799.1"/>
</dbReference>
<sequence length="71" mass="8039">MAQYKASSRGQRDVDLLEEEADFFNGDVDSEDNTDNVDSLQESSEEEEEAVESTDEAEAAPHSKKRERMLK</sequence>
<feature type="region of interest" description="Disordered" evidence="1">
    <location>
        <begin position="1"/>
        <end position="71"/>
    </location>
</feature>
<comment type="caution">
    <text evidence="2">The sequence shown here is derived from an EMBL/GenBank/DDBJ whole genome shotgun (WGS) entry which is preliminary data.</text>
</comment>
<feature type="compositionally biased region" description="Acidic residues" evidence="1">
    <location>
        <begin position="16"/>
        <end position="35"/>
    </location>
</feature>
<evidence type="ECO:0000313" key="3">
    <source>
        <dbReference type="Proteomes" id="UP001433268"/>
    </source>
</evidence>
<gene>
    <name evidence="2" type="ORF">PG997_009484</name>
</gene>
<feature type="compositionally biased region" description="Acidic residues" evidence="1">
    <location>
        <begin position="43"/>
        <end position="58"/>
    </location>
</feature>
<name>A0ABR1VU92_9PEZI</name>
<evidence type="ECO:0000256" key="1">
    <source>
        <dbReference type="SAM" id="MobiDB-lite"/>
    </source>
</evidence>
<dbReference type="GeneID" id="92046859"/>
<evidence type="ECO:0000313" key="2">
    <source>
        <dbReference type="EMBL" id="KAK8074821.1"/>
    </source>
</evidence>
<feature type="compositionally biased region" description="Basic residues" evidence="1">
    <location>
        <begin position="62"/>
        <end position="71"/>
    </location>
</feature>
<organism evidence="2 3">
    <name type="scientific">Apiospora hydei</name>
    <dbReference type="NCBI Taxonomy" id="1337664"/>
    <lineage>
        <taxon>Eukaryota</taxon>
        <taxon>Fungi</taxon>
        <taxon>Dikarya</taxon>
        <taxon>Ascomycota</taxon>
        <taxon>Pezizomycotina</taxon>
        <taxon>Sordariomycetes</taxon>
        <taxon>Xylariomycetidae</taxon>
        <taxon>Amphisphaeriales</taxon>
        <taxon>Apiosporaceae</taxon>
        <taxon>Apiospora</taxon>
    </lineage>
</organism>
<protein>
    <submittedName>
        <fullName evidence="2">Uncharacterized protein</fullName>
    </submittedName>
</protein>
<dbReference type="EMBL" id="JAQQWN010000007">
    <property type="protein sequence ID" value="KAK8074821.1"/>
    <property type="molecule type" value="Genomic_DNA"/>
</dbReference>
<proteinExistence type="predicted"/>
<dbReference type="Proteomes" id="UP001433268">
    <property type="component" value="Unassembled WGS sequence"/>
</dbReference>